<keyword evidence="3" id="KW-1185">Reference proteome</keyword>
<dbReference type="InterPro" id="IPR043129">
    <property type="entry name" value="ATPase_NBD"/>
</dbReference>
<gene>
    <name evidence="2" type="ORF">RFULGI_LOCUS15260</name>
</gene>
<evidence type="ECO:0000313" key="2">
    <source>
        <dbReference type="EMBL" id="CAG8773798.1"/>
    </source>
</evidence>
<accession>A0A9N9P0P7</accession>
<evidence type="ECO:0000256" key="1">
    <source>
        <dbReference type="SAM" id="MobiDB-lite"/>
    </source>
</evidence>
<dbReference type="SUPFAM" id="SSF53067">
    <property type="entry name" value="Actin-like ATPase domain"/>
    <property type="match status" value="1"/>
</dbReference>
<evidence type="ECO:0000313" key="3">
    <source>
        <dbReference type="Proteomes" id="UP000789396"/>
    </source>
</evidence>
<feature type="region of interest" description="Disordered" evidence="1">
    <location>
        <begin position="209"/>
        <end position="236"/>
    </location>
</feature>
<feature type="compositionally biased region" description="Basic and acidic residues" evidence="1">
    <location>
        <begin position="215"/>
        <end position="236"/>
    </location>
</feature>
<dbReference type="OrthoDB" id="2963168at2759"/>
<name>A0A9N9P0P7_9GLOM</name>
<sequence>EYSSNLCGSTYIDKEFIRYLCENFELYNALQQLQIHNYDQLQYLAQEFCKKVKLPFTGDPSTFKPVSIDLEDSCPAIVKYVTGDIRERMIDAEWMIELGYDDVKAMFDPVVQRIISHIGNHLSTSKSKYEAMFLVGGGSENQYIQDQMKLAFSQNFSMIGSPKQPITAIVRGAVQYELEKNRNISSASHGSAQYGLNMQNNILGVPQSKHVTSTESEHVTSTESEHVTSTESEHVT</sequence>
<dbReference type="Proteomes" id="UP000789396">
    <property type="component" value="Unassembled WGS sequence"/>
</dbReference>
<feature type="non-terminal residue" evidence="2">
    <location>
        <position position="1"/>
    </location>
</feature>
<proteinExistence type="predicted"/>
<dbReference type="PANTHER" id="PTHR14187">
    <property type="entry name" value="ALPHA KINASE/ELONGATION FACTOR 2 KINASE"/>
    <property type="match status" value="1"/>
</dbReference>
<comment type="caution">
    <text evidence="2">The sequence shown here is derived from an EMBL/GenBank/DDBJ whole genome shotgun (WGS) entry which is preliminary data.</text>
</comment>
<protein>
    <submittedName>
        <fullName evidence="2">11800_t:CDS:1</fullName>
    </submittedName>
</protein>
<feature type="non-terminal residue" evidence="2">
    <location>
        <position position="236"/>
    </location>
</feature>
<dbReference type="PANTHER" id="PTHR14187:SF5">
    <property type="entry name" value="HEAT SHOCK 70 KDA PROTEIN 12A"/>
    <property type="match status" value="1"/>
</dbReference>
<organism evidence="2 3">
    <name type="scientific">Racocetra fulgida</name>
    <dbReference type="NCBI Taxonomy" id="60492"/>
    <lineage>
        <taxon>Eukaryota</taxon>
        <taxon>Fungi</taxon>
        <taxon>Fungi incertae sedis</taxon>
        <taxon>Mucoromycota</taxon>
        <taxon>Glomeromycotina</taxon>
        <taxon>Glomeromycetes</taxon>
        <taxon>Diversisporales</taxon>
        <taxon>Gigasporaceae</taxon>
        <taxon>Racocetra</taxon>
    </lineage>
</organism>
<dbReference type="AlphaFoldDB" id="A0A9N9P0P7"/>
<dbReference type="EMBL" id="CAJVPZ010048249">
    <property type="protein sequence ID" value="CAG8773798.1"/>
    <property type="molecule type" value="Genomic_DNA"/>
</dbReference>
<reference evidence="2" key="1">
    <citation type="submission" date="2021-06" db="EMBL/GenBank/DDBJ databases">
        <authorList>
            <person name="Kallberg Y."/>
            <person name="Tangrot J."/>
            <person name="Rosling A."/>
        </authorList>
    </citation>
    <scope>NUCLEOTIDE SEQUENCE</scope>
    <source>
        <strain evidence="2">IN212</strain>
    </source>
</reference>
<dbReference type="CDD" id="cd10170">
    <property type="entry name" value="ASKHA_NBD_HSP70"/>
    <property type="match status" value="1"/>
</dbReference>